<gene>
    <name evidence="1" type="ORF">RJN63_11910</name>
</gene>
<protein>
    <submittedName>
        <fullName evidence="1">Uncharacterized protein</fullName>
    </submittedName>
</protein>
<comment type="caution">
    <text evidence="1">The sequence shown here is derived from an EMBL/GenBank/DDBJ whole genome shotgun (WGS) entry which is preliminary data.</text>
</comment>
<organism evidence="1">
    <name type="scientific">Herbaspirillum huttiense subsp. nephrolepidis</name>
    <dbReference type="NCBI Taxonomy" id="3075126"/>
    <lineage>
        <taxon>Bacteria</taxon>
        <taxon>Pseudomonadati</taxon>
        <taxon>Pseudomonadota</taxon>
        <taxon>Betaproteobacteria</taxon>
        <taxon>Burkholderiales</taxon>
        <taxon>Oxalobacteraceae</taxon>
        <taxon>Herbaspirillum</taxon>
    </lineage>
</organism>
<proteinExistence type="predicted"/>
<evidence type="ECO:0000313" key="1">
    <source>
        <dbReference type="EMBL" id="MDT0337538.1"/>
    </source>
</evidence>
<dbReference type="RefSeq" id="WP_284077006.1">
    <property type="nucleotide sequence ID" value="NZ_JAVLSM010000007.1"/>
</dbReference>
<name>A0AAE4G810_9BURK</name>
<reference evidence="1" key="1">
    <citation type="submission" date="2023-02" db="EMBL/GenBank/DDBJ databases">
        <title>Description of Herbaspirillum huttiense subsp. nephrolepsisexaltata and Herbaspirillum huttiense subsp. lycopersicon.</title>
        <authorList>
            <person name="Poudel M."/>
            <person name="Sharma A."/>
            <person name="Goss E."/>
            <person name="Tapia J.H."/>
            <person name="Harmon C.M."/>
            <person name="Jones J.B."/>
        </authorList>
    </citation>
    <scope>NUCLEOTIDE SEQUENCE</scope>
    <source>
        <strain evidence="1">NC40101</strain>
    </source>
</reference>
<dbReference type="EMBL" id="JAVRAA010000005">
    <property type="protein sequence ID" value="MDT0337538.1"/>
    <property type="molecule type" value="Genomic_DNA"/>
</dbReference>
<accession>A0AAE4G810</accession>
<dbReference type="AlphaFoldDB" id="A0AAE4G810"/>
<sequence length="122" mass="12907">MTQKAAQACATNQALSEMGEVKHSNSQGPQWQHRSGSPGYFVTADGKLQTLLDESGRFVVCKTSEVKGKGFEVVAGPVATLEELGIPPALIDEGEDLLLDDIVARADRGESVSISVLLPPVD</sequence>